<reference evidence="3 4" key="1">
    <citation type="submission" date="2018-11" db="EMBL/GenBank/DDBJ databases">
        <title>Proposal to divide the Flavobacteriaceae and reorganize its genera based on Amino Acid Identity values calculated from whole genome sequences.</title>
        <authorList>
            <person name="Nicholson A.C."/>
            <person name="Gulvik C.A."/>
            <person name="Whitney A.M."/>
            <person name="Humrighouse B.W."/>
            <person name="Bell M."/>
            <person name="Holmes B."/>
            <person name="Steigerwalt A.G."/>
            <person name="Villarma A."/>
            <person name="Sheth M."/>
            <person name="Batra D."/>
            <person name="Pryor J."/>
            <person name="Bernardet J.-F."/>
            <person name="Hugo C."/>
            <person name="Kampfer P."/>
            <person name="Newman J."/>
            <person name="McQuiston J.R."/>
        </authorList>
    </citation>
    <scope>NUCLEOTIDE SEQUENCE [LARGE SCALE GENOMIC DNA]</scope>
    <source>
        <strain evidence="3 4">G0207</strain>
    </source>
</reference>
<gene>
    <name evidence="3" type="ORF">EG349_18210</name>
</gene>
<dbReference type="Proteomes" id="UP000274073">
    <property type="component" value="Chromosome"/>
</dbReference>
<dbReference type="AlphaFoldDB" id="A0AAD1DPD3"/>
<evidence type="ECO:0000256" key="1">
    <source>
        <dbReference type="SAM" id="MobiDB-lite"/>
    </source>
</evidence>
<organism evidence="3 4">
    <name type="scientific">Chryseobacterium shandongense</name>
    <dbReference type="NCBI Taxonomy" id="1493872"/>
    <lineage>
        <taxon>Bacteria</taxon>
        <taxon>Pseudomonadati</taxon>
        <taxon>Bacteroidota</taxon>
        <taxon>Flavobacteriia</taxon>
        <taxon>Flavobacteriales</taxon>
        <taxon>Weeksellaceae</taxon>
        <taxon>Chryseobacterium group</taxon>
        <taxon>Chryseobacterium</taxon>
    </lineage>
</organism>
<proteinExistence type="predicted"/>
<accession>A0AAD1DPD3</accession>
<evidence type="ECO:0000313" key="3">
    <source>
        <dbReference type="EMBL" id="AZA88564.1"/>
    </source>
</evidence>
<feature type="compositionally biased region" description="Basic and acidic residues" evidence="1">
    <location>
        <begin position="484"/>
        <end position="497"/>
    </location>
</feature>
<dbReference type="RefSeq" id="WP_123855296.1">
    <property type="nucleotide sequence ID" value="NZ_CP033915.1"/>
</dbReference>
<evidence type="ECO:0000259" key="2">
    <source>
        <dbReference type="Pfam" id="PF03432"/>
    </source>
</evidence>
<protein>
    <submittedName>
        <fullName evidence="3">Mobilization protein</fullName>
    </submittedName>
</protein>
<sequence>MIVKIMDPAGPSFPGVHYNDKKIDKGIGELMLMKNFPSFINESSSKQEVRNYLRAISIGNKKVLKPQFHAMISTKFQGHSKEELTKITENFMDEMKYGEQPFIVVFHKDTDNNHVHIVSTRVDKQTGKKINDSYERLKAQKALSVTMEKLYGQKPEEELEKLLNYKISSLDQLETLLSRNGYKIGKNTSDENSFNILKNGVNQKSIRGDQIVFDNSKNEKRAKQMKAILSKYKELYSNKVFKVVDNRKNEAVLPKEKTTDGGNDSKMKIAFESELQKKLKDVFGIDMVFHHKEDKNPFGYTVIDHKTGEVYKGSDIMKMNEVFEFTSDKVDKKTFEILKDYNIRSQETKKILLEFFKKNNPEAEIKDFMLFENRGKKDLETYRKVQFEVKDFIRNNKNTNDEKKDISITKGEDGKLYAVHTRFHYVGELQPLIGEKEYQKFLNPISVNEVQTENRTENNEKTELNKAVNEMLFELMKSSGTAKDPAENELKKDEKRDDKVDGKIIFSPIKIN</sequence>
<dbReference type="EMBL" id="CP033915">
    <property type="protein sequence ID" value="AZA88564.1"/>
    <property type="molecule type" value="Genomic_DNA"/>
</dbReference>
<name>A0AAD1DPD3_9FLAO</name>
<feature type="region of interest" description="Disordered" evidence="1">
    <location>
        <begin position="477"/>
        <end position="497"/>
    </location>
</feature>
<dbReference type="Pfam" id="PF03432">
    <property type="entry name" value="Relaxase"/>
    <property type="match status" value="1"/>
</dbReference>
<evidence type="ECO:0000313" key="4">
    <source>
        <dbReference type="Proteomes" id="UP000274073"/>
    </source>
</evidence>
<dbReference type="InterPro" id="IPR005094">
    <property type="entry name" value="Endonuclease_MobA/VirD2"/>
</dbReference>
<feature type="domain" description="MobA/VirD2-like nuclease" evidence="2">
    <location>
        <begin position="44"/>
        <end position="152"/>
    </location>
</feature>